<keyword evidence="1" id="KW-1133">Transmembrane helix</keyword>
<evidence type="ECO:0000313" key="2">
    <source>
        <dbReference type="EMBL" id="NMA44185.1"/>
    </source>
</evidence>
<organism evidence="2 3">
    <name type="scientific">Candidatus Iainarchaeum sp</name>
    <dbReference type="NCBI Taxonomy" id="3101447"/>
    <lineage>
        <taxon>Archaea</taxon>
        <taxon>Candidatus Iainarchaeota</taxon>
        <taxon>Candidatus Iainarchaeia</taxon>
        <taxon>Candidatus Iainarchaeales</taxon>
        <taxon>Candidatus Iainarchaeaceae</taxon>
        <taxon>Candidatus Iainarchaeum</taxon>
    </lineage>
</organism>
<proteinExistence type="predicted"/>
<comment type="caution">
    <text evidence="2">The sequence shown here is derived from an EMBL/GenBank/DDBJ whole genome shotgun (WGS) entry which is preliminary data.</text>
</comment>
<feature type="transmembrane region" description="Helical" evidence="1">
    <location>
        <begin position="25"/>
        <end position="49"/>
    </location>
</feature>
<protein>
    <recommendedName>
        <fullName evidence="4">Glycerophosphoryl diester phosphodiesterase membrane domain-containing protein</fullName>
    </recommendedName>
</protein>
<feature type="transmembrane region" description="Helical" evidence="1">
    <location>
        <begin position="64"/>
        <end position="92"/>
    </location>
</feature>
<dbReference type="EMBL" id="JAAZKV010000001">
    <property type="protein sequence ID" value="NMA44185.1"/>
    <property type="molecule type" value="Genomic_DNA"/>
</dbReference>
<feature type="transmembrane region" description="Helical" evidence="1">
    <location>
        <begin position="113"/>
        <end position="131"/>
    </location>
</feature>
<dbReference type="InterPro" id="IPR046157">
    <property type="entry name" value="DUF6159"/>
</dbReference>
<reference evidence="2 3" key="1">
    <citation type="journal article" date="2020" name="Biotechnol. Biofuels">
        <title>New insights from the biogas microbiome by comprehensive genome-resolved metagenomics of nearly 1600 species originating from multiple anaerobic digesters.</title>
        <authorList>
            <person name="Campanaro S."/>
            <person name="Treu L."/>
            <person name="Rodriguez-R L.M."/>
            <person name="Kovalovszki A."/>
            <person name="Ziels R.M."/>
            <person name="Maus I."/>
            <person name="Zhu X."/>
            <person name="Kougias P.G."/>
            <person name="Basile A."/>
            <person name="Luo G."/>
            <person name="Schluter A."/>
            <person name="Konstantinidis K.T."/>
            <person name="Angelidaki I."/>
        </authorList>
    </citation>
    <scope>NUCLEOTIDE SEQUENCE [LARGE SCALE GENOMIC DNA]</scope>
    <source>
        <strain evidence="2">AS22ysBPME_79</strain>
    </source>
</reference>
<dbReference type="AlphaFoldDB" id="A0A7K4BYA5"/>
<feature type="transmembrane region" description="Helical" evidence="1">
    <location>
        <begin position="231"/>
        <end position="259"/>
    </location>
</feature>
<evidence type="ECO:0000256" key="1">
    <source>
        <dbReference type="SAM" id="Phobius"/>
    </source>
</evidence>
<keyword evidence="1" id="KW-0812">Transmembrane</keyword>
<keyword evidence="1" id="KW-0472">Membrane</keyword>
<feature type="transmembrane region" description="Helical" evidence="1">
    <location>
        <begin position="197"/>
        <end position="225"/>
    </location>
</feature>
<evidence type="ECO:0008006" key="4">
    <source>
        <dbReference type="Google" id="ProtNLM"/>
    </source>
</evidence>
<evidence type="ECO:0000313" key="3">
    <source>
        <dbReference type="Proteomes" id="UP000526302"/>
    </source>
</evidence>
<sequence>MFKSINKSIALTKTTIKVISKDKKLFIFPILSGICSIIFFFVMIFPFFLSEIAKQIVGDTASQVLFYIALFLLYLGMAFITTFFNVCVVYIVKSRLDGGSAKATEAISSAFSRIHLIFAWSIIAATVGIIMDIIDQIAENQEAIGKLIINWINSVIGATWGIITIFVVPAMVYNNLGPLGAIKKSVQVLRKTWGESVIRYVGIGVVQMISIILAFLVGIVLFFIGAMSGNAIIFFLTLLISIMLVVGVIVFFGLVTSVFNTAIYHYADRGEVPESFDEQTIRSVIQ</sequence>
<accession>A0A7K4BYA5</accession>
<dbReference type="Proteomes" id="UP000526302">
    <property type="component" value="Unassembled WGS sequence"/>
</dbReference>
<gene>
    <name evidence="2" type="ORF">GX950_00015</name>
</gene>
<name>A0A7K4BYA5_9ARCH</name>
<feature type="transmembrane region" description="Helical" evidence="1">
    <location>
        <begin position="151"/>
        <end position="176"/>
    </location>
</feature>
<dbReference type="Pfam" id="PF19656">
    <property type="entry name" value="DUF6159"/>
    <property type="match status" value="1"/>
</dbReference>